<dbReference type="PANTHER" id="PTHR33824:SF7">
    <property type="entry name" value="POLYKETIDE CYCLASE_DEHYDRASE AND LIPID TRANSPORT SUPERFAMILY PROTEIN"/>
    <property type="match status" value="1"/>
</dbReference>
<feature type="region of interest" description="Disordered" evidence="2">
    <location>
        <begin position="200"/>
        <end position="224"/>
    </location>
</feature>
<feature type="transmembrane region" description="Helical" evidence="3">
    <location>
        <begin position="14"/>
        <end position="35"/>
    </location>
</feature>
<keyword evidence="3" id="KW-1133">Transmembrane helix</keyword>
<dbReference type="InterPro" id="IPR047137">
    <property type="entry name" value="ORF3"/>
</dbReference>
<dbReference type="InterPro" id="IPR023393">
    <property type="entry name" value="START-like_dom_sf"/>
</dbReference>
<dbReference type="Pfam" id="PF03364">
    <property type="entry name" value="Polyketide_cyc"/>
    <property type="match status" value="1"/>
</dbReference>
<protein>
    <submittedName>
        <fullName evidence="5">Cyclase</fullName>
    </submittedName>
</protein>
<feature type="domain" description="Coenzyme Q-binding protein COQ10 START" evidence="4">
    <location>
        <begin position="69"/>
        <end position="193"/>
    </location>
</feature>
<dbReference type="OrthoDB" id="9797595at2"/>
<reference evidence="5 6" key="1">
    <citation type="submission" date="2018-05" db="EMBL/GenBank/DDBJ databases">
        <title>Genome of Sphingosinicella humi QZX222.</title>
        <authorList>
            <person name="Qiao Z."/>
            <person name="Wang G."/>
        </authorList>
    </citation>
    <scope>NUCLEOTIDE SEQUENCE [LARGE SCALE GENOMIC DNA]</scope>
    <source>
        <strain evidence="5 6">QZX222</strain>
    </source>
</reference>
<keyword evidence="3" id="KW-0472">Membrane</keyword>
<evidence type="ECO:0000256" key="1">
    <source>
        <dbReference type="ARBA" id="ARBA00008918"/>
    </source>
</evidence>
<evidence type="ECO:0000256" key="2">
    <source>
        <dbReference type="SAM" id="MobiDB-lite"/>
    </source>
</evidence>
<dbReference type="AlphaFoldDB" id="A0A2U2J508"/>
<dbReference type="InterPro" id="IPR005031">
    <property type="entry name" value="COQ10_START"/>
</dbReference>
<dbReference type="Proteomes" id="UP000245916">
    <property type="component" value="Unassembled WGS sequence"/>
</dbReference>
<comment type="similarity">
    <text evidence="1">Belongs to the ribosome association toxin RatA family.</text>
</comment>
<accession>A0A2U2J508</accession>
<gene>
    <name evidence="5" type="ORF">DF286_11405</name>
</gene>
<dbReference type="CDD" id="cd07817">
    <property type="entry name" value="SRPBCC_8"/>
    <property type="match status" value="1"/>
</dbReference>
<name>A0A2U2J508_9SPHN</name>
<proteinExistence type="inferred from homology"/>
<sequence length="224" mass="24620">MDIKERRGNGEGDALQRALVGATAVAAAAGAALFIGSKLRSGRGEPWISDAPRSTRRGRNSLIGRTVTIAKPAQEIYDFWRDFSNLAQVMENVERIDVIDQRQSHWVVKAPGGSTVEWDSVVTEDEPSRLIAWESTKGSNIRNSGRVEFLDAAPGRGTMVRLTMVYDPPGGTAGRLVAKLLQREPAEQARRDLRRLKQFLETGEITSSTSPSGRRSESPAKQYI</sequence>
<keyword evidence="6" id="KW-1185">Reference proteome</keyword>
<dbReference type="Gene3D" id="3.30.530.20">
    <property type="match status" value="1"/>
</dbReference>
<keyword evidence="3" id="KW-0812">Transmembrane</keyword>
<comment type="caution">
    <text evidence="5">The sequence shown here is derived from an EMBL/GenBank/DDBJ whole genome shotgun (WGS) entry which is preliminary data.</text>
</comment>
<evidence type="ECO:0000313" key="5">
    <source>
        <dbReference type="EMBL" id="PWG03407.1"/>
    </source>
</evidence>
<evidence type="ECO:0000259" key="4">
    <source>
        <dbReference type="Pfam" id="PF03364"/>
    </source>
</evidence>
<organism evidence="5 6">
    <name type="scientific">Allosphingosinicella humi</name>
    <dbReference type="NCBI Taxonomy" id="2068657"/>
    <lineage>
        <taxon>Bacteria</taxon>
        <taxon>Pseudomonadati</taxon>
        <taxon>Pseudomonadota</taxon>
        <taxon>Alphaproteobacteria</taxon>
        <taxon>Sphingomonadales</taxon>
        <taxon>Sphingomonadaceae</taxon>
        <taxon>Allosphingosinicella</taxon>
    </lineage>
</organism>
<dbReference type="EMBL" id="QFFF01000001">
    <property type="protein sequence ID" value="PWG03407.1"/>
    <property type="molecule type" value="Genomic_DNA"/>
</dbReference>
<evidence type="ECO:0000313" key="6">
    <source>
        <dbReference type="Proteomes" id="UP000245916"/>
    </source>
</evidence>
<dbReference type="PANTHER" id="PTHR33824">
    <property type="entry name" value="POLYKETIDE CYCLASE/DEHYDRASE AND LIPID TRANSPORT SUPERFAMILY PROTEIN"/>
    <property type="match status" value="1"/>
</dbReference>
<evidence type="ECO:0000256" key="3">
    <source>
        <dbReference type="SAM" id="Phobius"/>
    </source>
</evidence>
<dbReference type="RefSeq" id="WP_109271545.1">
    <property type="nucleotide sequence ID" value="NZ_QFFF01000001.1"/>
</dbReference>
<dbReference type="SUPFAM" id="SSF55961">
    <property type="entry name" value="Bet v1-like"/>
    <property type="match status" value="1"/>
</dbReference>